<evidence type="ECO:0000256" key="2">
    <source>
        <dbReference type="ARBA" id="ARBA00009677"/>
    </source>
</evidence>
<evidence type="ECO:0000256" key="4">
    <source>
        <dbReference type="RuleBase" id="RU362116"/>
    </source>
</evidence>
<comment type="similarity">
    <text evidence="2 4">Belongs to the flagella basal body rod proteins family.</text>
</comment>
<dbReference type="SUPFAM" id="SSF117143">
    <property type="entry name" value="Flagellar hook protein flgE"/>
    <property type="match status" value="1"/>
</dbReference>
<protein>
    <recommendedName>
        <fullName evidence="4">Flagellar basal-body rod protein FlgF</fullName>
    </recommendedName>
</protein>
<proteinExistence type="inferred from homology"/>
<sequence length="238" mass="25398">MDNASYATLTRQSGLRQEMQVIAHNIANAATSGYQKEGLIFSEYVQKMEDSNTSLSMATANARMIDRSQGQLTRTGGTFDVAIEGDGYFMVQTPEGNRLTRAGSFHPNAEGLLAASDGAFLLDPGEVPIFVPPGVQDVHIGRDGSIGGDGQPLGQIGVFEALDPAAMTRVGGVRFEAAGGTAALENVGMVQGFLESSNVDPVLEVARMIEVQRAYERGRDLMTTEDERIRGVIQTLGQ</sequence>
<comment type="subunit">
    <text evidence="4">The basal body constitutes a major portion of the flagellar organelle and consists of five rings (E,L,P,S, and M) mounted on a central rod. The rod consists of about 26 subunits of FlgG in the distal portion, and FlgB, FlgC and FlgF are thought to build up the proximal portion of the rod with about 6 subunits each.</text>
</comment>
<dbReference type="PANTHER" id="PTHR30435">
    <property type="entry name" value="FLAGELLAR PROTEIN"/>
    <property type="match status" value="1"/>
</dbReference>
<dbReference type="InterPro" id="IPR010930">
    <property type="entry name" value="Flg_bb/hook_C_dom"/>
</dbReference>
<dbReference type="InterPro" id="IPR037925">
    <property type="entry name" value="FlgE/F/G-like"/>
</dbReference>
<evidence type="ECO:0000259" key="5">
    <source>
        <dbReference type="Pfam" id="PF00460"/>
    </source>
</evidence>
<evidence type="ECO:0000259" key="7">
    <source>
        <dbReference type="Pfam" id="PF22692"/>
    </source>
</evidence>
<feature type="domain" description="Flagellar hook protein FlgE/F/G-like D1" evidence="7">
    <location>
        <begin position="82"/>
        <end position="146"/>
    </location>
</feature>
<reference evidence="8 9" key="1">
    <citation type="submission" date="2018-05" db="EMBL/GenBank/DDBJ databases">
        <title>Rhodobacteraceae gen. nov., sp. nov. isolated from sea water.</title>
        <authorList>
            <person name="Ren Y."/>
        </authorList>
    </citation>
    <scope>NUCLEOTIDE SEQUENCE [LARGE SCALE GENOMIC DNA]</scope>
    <source>
        <strain evidence="8 9">TG-679</strain>
    </source>
</reference>
<dbReference type="GO" id="GO:0071978">
    <property type="term" value="P:bacterial-type flagellum-dependent swarming motility"/>
    <property type="evidence" value="ECO:0007669"/>
    <property type="project" value="TreeGrafter"/>
</dbReference>
<dbReference type="RefSeq" id="WP_109809963.1">
    <property type="nucleotide sequence ID" value="NZ_QGKU01000004.1"/>
</dbReference>
<keyword evidence="8" id="KW-0966">Cell projection</keyword>
<keyword evidence="3 4" id="KW-0975">Bacterial flagellum</keyword>
<keyword evidence="9" id="KW-1185">Reference proteome</keyword>
<dbReference type="NCBIfam" id="TIGR02490">
    <property type="entry name" value="flgF"/>
    <property type="match status" value="1"/>
</dbReference>
<dbReference type="NCBIfam" id="TIGR03506">
    <property type="entry name" value="FlgEFG_subfam"/>
    <property type="match status" value="1"/>
</dbReference>
<keyword evidence="8" id="KW-0969">Cilium</keyword>
<dbReference type="InterPro" id="IPR012836">
    <property type="entry name" value="FlgF"/>
</dbReference>
<dbReference type="OrthoDB" id="9804559at2"/>
<keyword evidence="8" id="KW-0282">Flagellum</keyword>
<dbReference type="InterPro" id="IPR020013">
    <property type="entry name" value="Flagellar_FlgE/F/G"/>
</dbReference>
<dbReference type="InterPro" id="IPR001444">
    <property type="entry name" value="Flag_bb_rod_N"/>
</dbReference>
<evidence type="ECO:0000256" key="3">
    <source>
        <dbReference type="ARBA" id="ARBA00023143"/>
    </source>
</evidence>
<dbReference type="PANTHER" id="PTHR30435:SF19">
    <property type="entry name" value="FLAGELLAR BASAL-BODY ROD PROTEIN FLGG"/>
    <property type="match status" value="1"/>
</dbReference>
<dbReference type="NCBIfam" id="NF009332">
    <property type="entry name" value="PRK12690.1"/>
    <property type="match status" value="1"/>
</dbReference>
<dbReference type="Pfam" id="PF06429">
    <property type="entry name" value="Flg_bbr_C"/>
    <property type="match status" value="1"/>
</dbReference>
<organism evidence="8 9">
    <name type="scientific">Meridianimarinicoccus roseus</name>
    <dbReference type="NCBI Taxonomy" id="2072018"/>
    <lineage>
        <taxon>Bacteria</taxon>
        <taxon>Pseudomonadati</taxon>
        <taxon>Pseudomonadota</taxon>
        <taxon>Alphaproteobacteria</taxon>
        <taxon>Rhodobacterales</taxon>
        <taxon>Paracoccaceae</taxon>
        <taxon>Meridianimarinicoccus</taxon>
    </lineage>
</organism>
<dbReference type="AlphaFoldDB" id="A0A2V2LFF8"/>
<dbReference type="Pfam" id="PF22692">
    <property type="entry name" value="LlgE_F_G_D1"/>
    <property type="match status" value="1"/>
</dbReference>
<dbReference type="EMBL" id="QGKU01000004">
    <property type="protein sequence ID" value="PWR04368.1"/>
    <property type="molecule type" value="Genomic_DNA"/>
</dbReference>
<gene>
    <name evidence="8" type="primary">flgF</name>
    <name evidence="8" type="ORF">DKT77_01430</name>
</gene>
<evidence type="ECO:0000259" key="6">
    <source>
        <dbReference type="Pfam" id="PF06429"/>
    </source>
</evidence>
<dbReference type="Pfam" id="PF00460">
    <property type="entry name" value="Flg_bb_rod"/>
    <property type="match status" value="1"/>
</dbReference>
<comment type="caution">
    <text evidence="8">The sequence shown here is derived from an EMBL/GenBank/DDBJ whole genome shotgun (WGS) entry which is preliminary data.</text>
</comment>
<dbReference type="Proteomes" id="UP000245680">
    <property type="component" value="Unassembled WGS sequence"/>
</dbReference>
<dbReference type="InterPro" id="IPR053967">
    <property type="entry name" value="LlgE_F_G-like_D1"/>
</dbReference>
<name>A0A2V2LFF8_9RHOB</name>
<evidence type="ECO:0000313" key="8">
    <source>
        <dbReference type="EMBL" id="PWR04368.1"/>
    </source>
</evidence>
<dbReference type="GO" id="GO:0030694">
    <property type="term" value="C:bacterial-type flagellum basal body, rod"/>
    <property type="evidence" value="ECO:0007669"/>
    <property type="project" value="UniProtKB-UniRule"/>
</dbReference>
<evidence type="ECO:0000256" key="1">
    <source>
        <dbReference type="ARBA" id="ARBA00004117"/>
    </source>
</evidence>
<feature type="domain" description="Flagellar basal body rod protein N-terminal" evidence="5">
    <location>
        <begin position="11"/>
        <end position="35"/>
    </location>
</feature>
<evidence type="ECO:0000313" key="9">
    <source>
        <dbReference type="Proteomes" id="UP000245680"/>
    </source>
</evidence>
<comment type="subcellular location">
    <subcellularLocation>
        <location evidence="1 4">Bacterial flagellum basal body</location>
    </subcellularLocation>
</comment>
<accession>A0A2V2LFF8</accession>
<feature type="domain" description="Flagellar basal-body/hook protein C-terminal" evidence="6">
    <location>
        <begin position="190"/>
        <end position="231"/>
    </location>
</feature>